<evidence type="ECO:0000313" key="2">
    <source>
        <dbReference type="Proteomes" id="UP000007796"/>
    </source>
</evidence>
<dbReference type="HOGENOM" id="CLU_1885988_0_0_1"/>
<keyword evidence="2" id="KW-1185">Reference proteome</keyword>
<name>F0XUK1_GROCL</name>
<dbReference type="EMBL" id="GL630006">
    <property type="protein sequence ID" value="EFW98787.1"/>
    <property type="molecule type" value="Genomic_DNA"/>
</dbReference>
<organism evidence="2">
    <name type="scientific">Grosmannia clavigera (strain kw1407 / UAMH 11150)</name>
    <name type="common">Blue stain fungus</name>
    <name type="synonym">Graphiocladiella clavigera</name>
    <dbReference type="NCBI Taxonomy" id="655863"/>
    <lineage>
        <taxon>Eukaryota</taxon>
        <taxon>Fungi</taxon>
        <taxon>Dikarya</taxon>
        <taxon>Ascomycota</taxon>
        <taxon>Pezizomycotina</taxon>
        <taxon>Sordariomycetes</taxon>
        <taxon>Sordariomycetidae</taxon>
        <taxon>Ophiostomatales</taxon>
        <taxon>Ophiostomataceae</taxon>
        <taxon>Leptographium</taxon>
    </lineage>
</organism>
<proteinExistence type="predicted"/>
<dbReference type="Proteomes" id="UP000007796">
    <property type="component" value="Unassembled WGS sequence"/>
</dbReference>
<protein>
    <submittedName>
        <fullName evidence="1">Uncharacterized protein</fullName>
    </submittedName>
</protein>
<dbReference type="STRING" id="655863.F0XUK1"/>
<dbReference type="InParanoid" id="F0XUK1"/>
<reference evidence="1 2" key="1">
    <citation type="journal article" date="2011" name="Proc. Natl. Acad. Sci. U.S.A.">
        <title>Genome and transcriptome analyses of the mountain pine beetle-fungal symbiont Grosmannia clavigera, a lodgepole pine pathogen.</title>
        <authorList>
            <person name="DiGuistini S."/>
            <person name="Wang Y."/>
            <person name="Liao N.Y."/>
            <person name="Taylor G."/>
            <person name="Tanguay P."/>
            <person name="Feau N."/>
            <person name="Henrissat B."/>
            <person name="Chan S.K."/>
            <person name="Hesse-Orce U."/>
            <person name="Alamouti S.M."/>
            <person name="Tsui C.K.M."/>
            <person name="Docking R.T."/>
            <person name="Levasseur A."/>
            <person name="Haridas S."/>
            <person name="Robertson G."/>
            <person name="Birol I."/>
            <person name="Holt R.A."/>
            <person name="Marra M.A."/>
            <person name="Hamelin R.C."/>
            <person name="Hirst M."/>
            <person name="Jones S.J.M."/>
            <person name="Bohlmann J."/>
            <person name="Breuil C."/>
        </authorList>
    </citation>
    <scope>NUCLEOTIDE SEQUENCE [LARGE SCALE GENOMIC DNA]</scope>
    <source>
        <strain evidence="2">kw1407 / UAMH 11150</strain>
    </source>
</reference>
<sequence length="135" mass="14599">MLNSTWDCKLNECLFLAKRSSTTAIVWAAPSETKSTVRSLLPGGQYVITQEWAVHCACSDSLFSTRGDSGAAIVDIDGRLGGFICMGAGSPKTSETLLQSKMFITDDLMDIKYVTPAALVMEDIEKELGQSVKIL</sequence>
<gene>
    <name evidence="1" type="ORF">CMQ_4639</name>
</gene>
<dbReference type="AlphaFoldDB" id="F0XUK1"/>
<accession>F0XUK1</accession>
<dbReference type="GeneID" id="25977872"/>
<evidence type="ECO:0000313" key="1">
    <source>
        <dbReference type="EMBL" id="EFW98787.1"/>
    </source>
</evidence>
<dbReference type="RefSeq" id="XP_014168270.1">
    <property type="nucleotide sequence ID" value="XM_014312795.1"/>
</dbReference>
<dbReference type="OrthoDB" id="5424209at2759"/>